<comment type="caution">
    <text evidence="1">The sequence shown here is derived from an EMBL/GenBank/DDBJ whole genome shotgun (WGS) entry which is preliminary data.</text>
</comment>
<reference evidence="1 2" key="1">
    <citation type="submission" date="2020-05" db="EMBL/GenBank/DDBJ databases">
        <title>Distinct polysaccharide utilization as determinants for interspecies competition between intestinal Prevotella spp.</title>
        <authorList>
            <person name="Galvez E.J.C."/>
            <person name="Iljazovic A."/>
            <person name="Strowig T."/>
        </authorList>
    </citation>
    <scope>NUCLEOTIDE SEQUENCE [LARGE SCALE GENOMIC DNA]</scope>
    <source>
        <strain evidence="1 2">PMUR</strain>
    </source>
</reference>
<dbReference type="Proteomes" id="UP000714420">
    <property type="component" value="Unassembled WGS sequence"/>
</dbReference>
<evidence type="ECO:0000313" key="2">
    <source>
        <dbReference type="Proteomes" id="UP000714420"/>
    </source>
</evidence>
<name>A0ABX2AJW8_9BACT</name>
<accession>A0ABX2AJW8</accession>
<sequence>MACTIDFIDFVCNTLRPFGEVRSRKMMGDYVIYVNEKCVITACDNIAYVKKLPCIAGLMADAETGQPYPGAKEAYILDFSDMSKVGKVIELLWNDLPFPKSRKNR</sequence>
<gene>
    <name evidence="1" type="ORF">HPS56_03740</name>
</gene>
<dbReference type="EMBL" id="JABKKF010000002">
    <property type="protein sequence ID" value="NPD91473.1"/>
    <property type="molecule type" value="Genomic_DNA"/>
</dbReference>
<proteinExistence type="predicted"/>
<keyword evidence="2" id="KW-1185">Reference proteome</keyword>
<dbReference type="Gene3D" id="3.30.1460.30">
    <property type="entry name" value="YgaC/TfoX-N like chaperone"/>
    <property type="match status" value="1"/>
</dbReference>
<dbReference type="SUPFAM" id="SSF159894">
    <property type="entry name" value="YgaC/TfoX-N like"/>
    <property type="match status" value="1"/>
</dbReference>
<organism evidence="1 2">
    <name type="scientific">Xylanibacter muris</name>
    <dbReference type="NCBI Taxonomy" id="2736290"/>
    <lineage>
        <taxon>Bacteria</taxon>
        <taxon>Pseudomonadati</taxon>
        <taxon>Bacteroidota</taxon>
        <taxon>Bacteroidia</taxon>
        <taxon>Bacteroidales</taxon>
        <taxon>Prevotellaceae</taxon>
        <taxon>Xylanibacter</taxon>
    </lineage>
</organism>
<protein>
    <submittedName>
        <fullName evidence="1">Transcriptional regulator</fullName>
    </submittedName>
</protein>
<evidence type="ECO:0000313" key="1">
    <source>
        <dbReference type="EMBL" id="NPD91473.1"/>
    </source>
</evidence>
<dbReference type="RefSeq" id="WP_172274036.1">
    <property type="nucleotide sequence ID" value="NZ_CASGMU010000002.1"/>
</dbReference>